<keyword evidence="8" id="KW-0044">Antibiotic</keyword>
<evidence type="ECO:0000256" key="8">
    <source>
        <dbReference type="ARBA" id="ARBA00023022"/>
    </source>
</evidence>
<evidence type="ECO:0000256" key="4">
    <source>
        <dbReference type="ARBA" id="ARBA00022529"/>
    </source>
</evidence>
<dbReference type="PANTHER" id="PTHR45828:SF9">
    <property type="entry name" value="CELL WALL INTEGRITY AND STRESS RESPONSE COMPONENT 4-LIKE-RELATED"/>
    <property type="match status" value="1"/>
</dbReference>
<gene>
    <name evidence="11" type="ORF">MNOR_LOCUS31948</name>
</gene>
<dbReference type="GO" id="GO:0016020">
    <property type="term" value="C:membrane"/>
    <property type="evidence" value="ECO:0007669"/>
    <property type="project" value="TreeGrafter"/>
</dbReference>
<dbReference type="AlphaFoldDB" id="A0AAV2S522"/>
<evidence type="ECO:0000259" key="10">
    <source>
        <dbReference type="PROSITE" id="PS51019"/>
    </source>
</evidence>
<feature type="signal peptide" evidence="9">
    <location>
        <begin position="1"/>
        <end position="19"/>
    </location>
</feature>
<dbReference type="InterPro" id="IPR002861">
    <property type="entry name" value="Reeler_dom"/>
</dbReference>
<keyword evidence="4" id="KW-0929">Antimicrobial</keyword>
<accession>A0AAV2S522</accession>
<evidence type="ECO:0000256" key="1">
    <source>
        <dbReference type="ARBA" id="ARBA00004613"/>
    </source>
</evidence>
<evidence type="ECO:0000313" key="12">
    <source>
        <dbReference type="Proteomes" id="UP001497623"/>
    </source>
</evidence>
<dbReference type="CDD" id="cd08544">
    <property type="entry name" value="Reeler"/>
    <property type="match status" value="1"/>
</dbReference>
<proteinExistence type="inferred from homology"/>
<dbReference type="PROSITE" id="PS51019">
    <property type="entry name" value="REELIN"/>
    <property type="match status" value="1"/>
</dbReference>
<evidence type="ECO:0000256" key="6">
    <source>
        <dbReference type="ARBA" id="ARBA00022729"/>
    </source>
</evidence>
<comment type="subcellular location">
    <subcellularLocation>
        <location evidence="1">Secreted</location>
    </subcellularLocation>
</comment>
<dbReference type="GO" id="GO:0045087">
    <property type="term" value="P:innate immune response"/>
    <property type="evidence" value="ECO:0007669"/>
    <property type="project" value="UniProtKB-KW"/>
</dbReference>
<organism evidence="11 12">
    <name type="scientific">Meganyctiphanes norvegica</name>
    <name type="common">Northern krill</name>
    <name type="synonym">Thysanopoda norvegica</name>
    <dbReference type="NCBI Taxonomy" id="48144"/>
    <lineage>
        <taxon>Eukaryota</taxon>
        <taxon>Metazoa</taxon>
        <taxon>Ecdysozoa</taxon>
        <taxon>Arthropoda</taxon>
        <taxon>Crustacea</taxon>
        <taxon>Multicrustacea</taxon>
        <taxon>Malacostraca</taxon>
        <taxon>Eumalacostraca</taxon>
        <taxon>Eucarida</taxon>
        <taxon>Euphausiacea</taxon>
        <taxon>Euphausiidae</taxon>
        <taxon>Meganyctiphanes</taxon>
    </lineage>
</organism>
<evidence type="ECO:0000256" key="2">
    <source>
        <dbReference type="ARBA" id="ARBA00008501"/>
    </source>
</evidence>
<evidence type="ECO:0000256" key="7">
    <source>
        <dbReference type="ARBA" id="ARBA00022859"/>
    </source>
</evidence>
<dbReference type="GO" id="GO:0042832">
    <property type="term" value="P:defense response to protozoan"/>
    <property type="evidence" value="ECO:0007669"/>
    <property type="project" value="UniProtKB-ARBA"/>
</dbReference>
<keyword evidence="7" id="KW-0391">Immunity</keyword>
<reference evidence="11 12" key="1">
    <citation type="submission" date="2024-05" db="EMBL/GenBank/DDBJ databases">
        <authorList>
            <person name="Wallberg A."/>
        </authorList>
    </citation>
    <scope>NUCLEOTIDE SEQUENCE [LARGE SCALE GENOMIC DNA]</scope>
</reference>
<comment type="caution">
    <text evidence="11">The sequence shown here is derived from an EMBL/GenBank/DDBJ whole genome shotgun (WGS) entry which is preliminary data.</text>
</comment>
<protein>
    <recommendedName>
        <fullName evidence="10">Reelin domain-containing protein</fullName>
    </recommendedName>
</protein>
<dbReference type="GO" id="GO:0005576">
    <property type="term" value="C:extracellular region"/>
    <property type="evidence" value="ECO:0007669"/>
    <property type="project" value="UniProtKB-SubCell"/>
</dbReference>
<dbReference type="EMBL" id="CAXKWB010042305">
    <property type="protein sequence ID" value="CAL4157599.1"/>
    <property type="molecule type" value="Genomic_DNA"/>
</dbReference>
<keyword evidence="6 9" id="KW-0732">Signal</keyword>
<keyword evidence="3" id="KW-0964">Secreted</keyword>
<evidence type="ECO:0000256" key="9">
    <source>
        <dbReference type="SAM" id="SignalP"/>
    </source>
</evidence>
<dbReference type="Gene3D" id="2.60.40.4060">
    <property type="entry name" value="Reeler domain"/>
    <property type="match status" value="1"/>
</dbReference>
<keyword evidence="12" id="KW-1185">Reference proteome</keyword>
<evidence type="ECO:0000256" key="3">
    <source>
        <dbReference type="ARBA" id="ARBA00022525"/>
    </source>
</evidence>
<dbReference type="FunFam" id="2.60.40.4060:FF:000003">
    <property type="entry name" value="Ferric chelate reductase 1"/>
    <property type="match status" value="1"/>
</dbReference>
<name>A0AAV2S522_MEGNR</name>
<keyword evidence="5" id="KW-0399">Innate immunity</keyword>
<dbReference type="GO" id="GO:0042742">
    <property type="term" value="P:defense response to bacterium"/>
    <property type="evidence" value="ECO:0007669"/>
    <property type="project" value="UniProtKB-KW"/>
</dbReference>
<feature type="chain" id="PRO_5043483635" description="Reelin domain-containing protein" evidence="9">
    <location>
        <begin position="20"/>
        <end position="160"/>
    </location>
</feature>
<evidence type="ECO:0000256" key="5">
    <source>
        <dbReference type="ARBA" id="ARBA00022588"/>
    </source>
</evidence>
<dbReference type="Proteomes" id="UP001497623">
    <property type="component" value="Unassembled WGS sequence"/>
</dbReference>
<dbReference type="PANTHER" id="PTHR45828">
    <property type="entry name" value="CYTOCHROME B561/FERRIC REDUCTASE TRANSMEMBRANE"/>
    <property type="match status" value="1"/>
</dbReference>
<sequence>MWIPVSVLSWALVVGMTSARSNGAPAIACSDMTPLHGVDPQPPPSPYSLTYSVADTGYNVVLEAAGGDSFKGFFIQAREPGTSNLIGAFNFDSSDIQYVDCSGGTNNAVTHTSSSEKTKIEVTWEPSIGFTGEAVFTASVVRVKTEFWVRQESDVIIIQS</sequence>
<dbReference type="InterPro" id="IPR042307">
    <property type="entry name" value="Reeler_sf"/>
</dbReference>
<dbReference type="InterPro" id="IPR051237">
    <property type="entry name" value="Ferric-chelate_Red/DefProt"/>
</dbReference>
<feature type="domain" description="Reelin" evidence="10">
    <location>
        <begin position="6"/>
        <end position="160"/>
    </location>
</feature>
<comment type="similarity">
    <text evidence="2">Belongs to the insect defense protein family.</text>
</comment>
<dbReference type="Pfam" id="PF02014">
    <property type="entry name" value="Reeler"/>
    <property type="match status" value="1"/>
</dbReference>
<evidence type="ECO:0000313" key="11">
    <source>
        <dbReference type="EMBL" id="CAL4157599.1"/>
    </source>
</evidence>